<dbReference type="Proteomes" id="UP001283361">
    <property type="component" value="Unassembled WGS sequence"/>
</dbReference>
<dbReference type="PANTHER" id="PTHR10044:SF179">
    <property type="entry name" value="BACULOVIRAL IAP REPEAT-CONTAINING PROTEIN 5"/>
    <property type="match status" value="1"/>
</dbReference>
<dbReference type="InterPro" id="IPR050784">
    <property type="entry name" value="IAP"/>
</dbReference>
<dbReference type="PROSITE" id="PS50143">
    <property type="entry name" value="BIR_REPEAT_2"/>
    <property type="match status" value="2"/>
</dbReference>
<dbReference type="InterPro" id="IPR001370">
    <property type="entry name" value="BIR_rpt"/>
</dbReference>
<dbReference type="AlphaFoldDB" id="A0AAE0XP30"/>
<reference evidence="1" key="1">
    <citation type="journal article" date="2023" name="G3 (Bethesda)">
        <title>A reference genome for the long-term kleptoplast-retaining sea slug Elysia crispata morphotype clarki.</title>
        <authorList>
            <person name="Eastman K.E."/>
            <person name="Pendleton A.L."/>
            <person name="Shaikh M.A."/>
            <person name="Suttiyut T."/>
            <person name="Ogas R."/>
            <person name="Tomko P."/>
            <person name="Gavelis G."/>
            <person name="Widhalm J.R."/>
            <person name="Wisecaver J.H."/>
        </authorList>
    </citation>
    <scope>NUCLEOTIDE SEQUENCE</scope>
    <source>
        <strain evidence="1">ECLA1</strain>
    </source>
</reference>
<dbReference type="GO" id="GO:0031398">
    <property type="term" value="P:positive regulation of protein ubiquitination"/>
    <property type="evidence" value="ECO:0007669"/>
    <property type="project" value="TreeGrafter"/>
</dbReference>
<dbReference type="PROSITE" id="PS01282">
    <property type="entry name" value="BIR_REPEAT_1"/>
    <property type="match status" value="1"/>
</dbReference>
<dbReference type="EMBL" id="JAWDGP010007899">
    <property type="protein sequence ID" value="KAK3701008.1"/>
    <property type="molecule type" value="Genomic_DNA"/>
</dbReference>
<evidence type="ECO:0000313" key="2">
    <source>
        <dbReference type="Proteomes" id="UP001283361"/>
    </source>
</evidence>
<dbReference type="GO" id="GO:0005737">
    <property type="term" value="C:cytoplasm"/>
    <property type="evidence" value="ECO:0007669"/>
    <property type="project" value="TreeGrafter"/>
</dbReference>
<dbReference type="GO" id="GO:0061630">
    <property type="term" value="F:ubiquitin protein ligase activity"/>
    <property type="evidence" value="ECO:0007669"/>
    <property type="project" value="TreeGrafter"/>
</dbReference>
<proteinExistence type="predicted"/>
<accession>A0AAE0XP30</accession>
<comment type="caution">
    <text evidence="1">The sequence shown here is derived from an EMBL/GenBank/DDBJ whole genome shotgun (WGS) entry which is preliminary data.</text>
</comment>
<dbReference type="Gene3D" id="1.10.1170.10">
    <property type="entry name" value="Inhibitor Of Apoptosis Protein (2mihbC-IAP-1), Chain A"/>
    <property type="match status" value="2"/>
</dbReference>
<dbReference type="PANTHER" id="PTHR10044">
    <property type="entry name" value="INHIBITOR OF APOPTOSIS"/>
    <property type="match status" value="1"/>
</dbReference>
<evidence type="ECO:0000313" key="1">
    <source>
        <dbReference type="EMBL" id="KAK3701008.1"/>
    </source>
</evidence>
<dbReference type="SUPFAM" id="SSF57924">
    <property type="entry name" value="Inhibitor of apoptosis (IAP) repeat"/>
    <property type="match status" value="2"/>
</dbReference>
<organism evidence="1 2">
    <name type="scientific">Elysia crispata</name>
    <name type="common">lettuce slug</name>
    <dbReference type="NCBI Taxonomy" id="231223"/>
    <lineage>
        <taxon>Eukaryota</taxon>
        <taxon>Metazoa</taxon>
        <taxon>Spiralia</taxon>
        <taxon>Lophotrochozoa</taxon>
        <taxon>Mollusca</taxon>
        <taxon>Gastropoda</taxon>
        <taxon>Heterobranchia</taxon>
        <taxon>Euthyneura</taxon>
        <taxon>Panpulmonata</taxon>
        <taxon>Sacoglossa</taxon>
        <taxon>Placobranchoidea</taxon>
        <taxon>Plakobranchidae</taxon>
        <taxon>Elysia</taxon>
    </lineage>
</organism>
<dbReference type="Pfam" id="PF00653">
    <property type="entry name" value="BIR"/>
    <property type="match status" value="2"/>
</dbReference>
<protein>
    <submittedName>
        <fullName evidence="1">Uncharacterized protein</fullName>
    </submittedName>
</protein>
<keyword evidence="2" id="KW-1185">Reference proteome</keyword>
<gene>
    <name evidence="1" type="ORF">RRG08_063261</name>
</gene>
<dbReference type="GO" id="GO:0005634">
    <property type="term" value="C:nucleus"/>
    <property type="evidence" value="ECO:0007669"/>
    <property type="project" value="TreeGrafter"/>
</dbReference>
<dbReference type="CDD" id="cd00022">
    <property type="entry name" value="BIR"/>
    <property type="match status" value="2"/>
</dbReference>
<dbReference type="GO" id="GO:0051726">
    <property type="term" value="P:regulation of cell cycle"/>
    <property type="evidence" value="ECO:0007669"/>
    <property type="project" value="TreeGrafter"/>
</dbReference>
<dbReference type="GO" id="GO:0043066">
    <property type="term" value="P:negative regulation of apoptotic process"/>
    <property type="evidence" value="ECO:0007669"/>
    <property type="project" value="TreeGrafter"/>
</dbReference>
<sequence>MQQNAPNGYMPIDVISGFTEGENGELEMEYERAYVQRPIEGVFHEPLDQGPELNGASSVSKSSTRQLYNEKERLSTFQGRWSPDYSVLPTDLARDGLYYIGPGDKVKCVFCQKTLRGWEPGDVVEQEHRRIYPNCPFVLGRCLHMNVPLNSPETMQHSFRVNVKGQEGQARRPSENQMQDEIMRLKTFDHRWPANVPVHPRLMAEAGLFYIGDKDKTKCFKCQKIIQHWAEGDDPWREHAKLYPQCPYVLEMKGEEFVRAAALPVGTANTNNIAPQLVNSGADQIQQTQGAEASEITEHISRLQIDEDMNSPAVHAFREYFEEVPVAQIRQILEKIRLEKGPSYKLTSVDLESLAK</sequence>
<dbReference type="SMART" id="SM00238">
    <property type="entry name" value="BIR"/>
    <property type="match status" value="2"/>
</dbReference>
<dbReference type="GO" id="GO:0043027">
    <property type="term" value="F:cysteine-type endopeptidase inhibitor activity involved in apoptotic process"/>
    <property type="evidence" value="ECO:0007669"/>
    <property type="project" value="TreeGrafter"/>
</dbReference>
<name>A0AAE0XP30_9GAST</name>